<reference evidence="2" key="1">
    <citation type="submission" date="2018-04" db="EMBL/GenBank/DDBJ databases">
        <title>WGS assembly of Panicum hallii.</title>
        <authorList>
            <person name="Lovell J."/>
            <person name="Jenkins J."/>
            <person name="Lowry D."/>
            <person name="Mamidi S."/>
            <person name="Sreedasyam A."/>
            <person name="Weng X."/>
            <person name="Barry K."/>
            <person name="Bonette J."/>
            <person name="Campitelli B."/>
            <person name="Daum C."/>
            <person name="Gordon S."/>
            <person name="Gould B."/>
            <person name="Lipzen A."/>
            <person name="Macqueen A."/>
            <person name="Palacio-Mejia J."/>
            <person name="Plott C."/>
            <person name="Shakirov E."/>
            <person name="Shu S."/>
            <person name="Yoshinaga Y."/>
            <person name="Zane M."/>
            <person name="Rokhsar D."/>
            <person name="Grimwood J."/>
            <person name="Schmutz J."/>
            <person name="Juenger T."/>
        </authorList>
    </citation>
    <scope>NUCLEOTIDE SEQUENCE [LARGE SCALE GENOMIC DNA]</scope>
    <source>
        <strain evidence="2">FIL2</strain>
    </source>
</reference>
<protein>
    <submittedName>
        <fullName evidence="2">Uncharacterized protein</fullName>
    </submittedName>
</protein>
<evidence type="ECO:0000256" key="1">
    <source>
        <dbReference type="SAM" id="MobiDB-lite"/>
    </source>
</evidence>
<sequence>MSRTAGIEVFSTGIHDVRRARAHLAFLCARPGRPALVSASSTLYSICPSPSELCALVLAMRSGHRTSLRRPSLSHRVGSAHATLYRPAPPLPRPSRGRRELAVPDHAAPPLPRLDATLAPASAQWRAEGPRRAWRGAAAPLLLQLVTPVRPASLLRPSRPPRADPSRPALLLHLRRTAIAYQAGAHRPRASPPNKPRKNGERRQRDEHEVG</sequence>
<accession>A0A2T8KY71</accession>
<dbReference type="EMBL" id="CM008046">
    <property type="protein sequence ID" value="PVH67127.1"/>
    <property type="molecule type" value="Genomic_DNA"/>
</dbReference>
<feature type="compositionally biased region" description="Basic and acidic residues" evidence="1">
    <location>
        <begin position="198"/>
        <end position="211"/>
    </location>
</feature>
<dbReference type="AlphaFoldDB" id="A0A2T8KY71"/>
<feature type="region of interest" description="Disordered" evidence="1">
    <location>
        <begin position="180"/>
        <end position="211"/>
    </location>
</feature>
<dbReference type="Proteomes" id="UP000243499">
    <property type="component" value="Chromosome 1"/>
</dbReference>
<organism evidence="2">
    <name type="scientific">Panicum hallii</name>
    <dbReference type="NCBI Taxonomy" id="206008"/>
    <lineage>
        <taxon>Eukaryota</taxon>
        <taxon>Viridiplantae</taxon>
        <taxon>Streptophyta</taxon>
        <taxon>Embryophyta</taxon>
        <taxon>Tracheophyta</taxon>
        <taxon>Spermatophyta</taxon>
        <taxon>Magnoliopsida</taxon>
        <taxon>Liliopsida</taxon>
        <taxon>Poales</taxon>
        <taxon>Poaceae</taxon>
        <taxon>PACMAD clade</taxon>
        <taxon>Panicoideae</taxon>
        <taxon>Panicodae</taxon>
        <taxon>Paniceae</taxon>
        <taxon>Panicinae</taxon>
        <taxon>Panicum</taxon>
        <taxon>Panicum sect. Panicum</taxon>
    </lineage>
</organism>
<proteinExistence type="predicted"/>
<gene>
    <name evidence="2" type="ORF">PAHAL_1G431900</name>
</gene>
<name>A0A2T8KY71_9POAL</name>
<evidence type="ECO:0000313" key="2">
    <source>
        <dbReference type="EMBL" id="PVH67127.1"/>
    </source>
</evidence>
<dbReference type="Gramene" id="PVH67127">
    <property type="protein sequence ID" value="PVH67127"/>
    <property type="gene ID" value="PAHAL_1G431900"/>
</dbReference>